<dbReference type="PRINTS" id="PR00395">
    <property type="entry name" value="RIBOSOMALS2"/>
</dbReference>
<evidence type="ECO:0000313" key="8">
    <source>
        <dbReference type="Proteomes" id="UP000236173"/>
    </source>
</evidence>
<feature type="region of interest" description="Disordered" evidence="6">
    <location>
        <begin position="230"/>
        <end position="283"/>
    </location>
</feature>
<dbReference type="AlphaFoldDB" id="A0A2H5XBD6"/>
<reference evidence="8" key="1">
    <citation type="submission" date="2017-09" db="EMBL/GenBank/DDBJ databases">
        <title>Metaegenomics of thermophilic ammonia-oxidizing enrichment culture.</title>
        <authorList>
            <person name="Kato S."/>
            <person name="Suzuki K."/>
        </authorList>
    </citation>
    <scope>NUCLEOTIDE SEQUENCE [LARGE SCALE GENOMIC DNA]</scope>
</reference>
<proteinExistence type="inferred from homology"/>
<evidence type="ECO:0000256" key="1">
    <source>
        <dbReference type="ARBA" id="ARBA00006242"/>
    </source>
</evidence>
<protein>
    <recommendedName>
        <fullName evidence="4 5">Small ribosomal subunit protein uS2</fullName>
    </recommendedName>
</protein>
<keyword evidence="3 5" id="KW-0687">Ribonucleoprotein</keyword>
<dbReference type="InterPro" id="IPR005706">
    <property type="entry name" value="Ribosomal_uS2_bac/mit/plastid"/>
</dbReference>
<keyword evidence="2 5" id="KW-0689">Ribosomal protein</keyword>
<comment type="caution">
    <text evidence="7">The sequence shown here is derived from an EMBL/GenBank/DDBJ whole genome shotgun (WGS) entry which is preliminary data.</text>
</comment>
<accession>A0A2H5XBD6</accession>
<dbReference type="InterPro" id="IPR018130">
    <property type="entry name" value="Ribosomal_uS2_CS"/>
</dbReference>
<evidence type="ECO:0000256" key="4">
    <source>
        <dbReference type="ARBA" id="ARBA00035256"/>
    </source>
</evidence>
<dbReference type="InterPro" id="IPR001865">
    <property type="entry name" value="Ribosomal_uS2"/>
</dbReference>
<evidence type="ECO:0000256" key="3">
    <source>
        <dbReference type="ARBA" id="ARBA00023274"/>
    </source>
</evidence>
<dbReference type="Gene3D" id="3.40.50.10490">
    <property type="entry name" value="Glucose-6-phosphate isomerase like protein, domain 1"/>
    <property type="match status" value="1"/>
</dbReference>
<dbReference type="SUPFAM" id="SSF52313">
    <property type="entry name" value="Ribosomal protein S2"/>
    <property type="match status" value="1"/>
</dbReference>
<dbReference type="Pfam" id="PF00318">
    <property type="entry name" value="Ribosomal_S2"/>
    <property type="match status" value="1"/>
</dbReference>
<evidence type="ECO:0000256" key="5">
    <source>
        <dbReference type="HAMAP-Rule" id="MF_00291"/>
    </source>
</evidence>
<dbReference type="Proteomes" id="UP000236173">
    <property type="component" value="Unassembled WGS sequence"/>
</dbReference>
<dbReference type="PANTHER" id="PTHR12534:SF0">
    <property type="entry name" value="SMALL RIBOSOMAL SUBUNIT PROTEIN US2M"/>
    <property type="match status" value="1"/>
</dbReference>
<dbReference type="GO" id="GO:0022627">
    <property type="term" value="C:cytosolic small ribosomal subunit"/>
    <property type="evidence" value="ECO:0007669"/>
    <property type="project" value="TreeGrafter"/>
</dbReference>
<sequence>MAVVTMRELLEAGVHFGHLTRRWHPHMRRFIFGKRQDIYIIDLHKTLAQLEQAYAFVRDTVAQGGTVLFVGTKRQAQEPIEEAAKHCGMFYVTTRWLPGTLTNFSTIRSRIDYLNELREMERSGLMDVLPKKESVRLRKQLAKLEKLLAGIENMERLPDVLYVVDVRREEIAIQEARKLGIPVIAIVDTNCDPDTVDIPIPGNDDAIRSIRLITGKIAEAAREGLALRQAATKEQPPSEEGTVAETAPAGEPVPAPAPAAATEAEPREVVAVSSEESDIPPEELARLYEAYSDLPEEKA</sequence>
<evidence type="ECO:0000256" key="6">
    <source>
        <dbReference type="SAM" id="MobiDB-lite"/>
    </source>
</evidence>
<comment type="similarity">
    <text evidence="1 5">Belongs to the universal ribosomal protein uS2 family.</text>
</comment>
<dbReference type="GO" id="GO:0003735">
    <property type="term" value="F:structural constituent of ribosome"/>
    <property type="evidence" value="ECO:0007669"/>
    <property type="project" value="InterPro"/>
</dbReference>
<evidence type="ECO:0000313" key="7">
    <source>
        <dbReference type="EMBL" id="GBC98427.1"/>
    </source>
</evidence>
<dbReference type="Gene3D" id="1.10.287.610">
    <property type="entry name" value="Helix hairpin bin"/>
    <property type="match status" value="1"/>
</dbReference>
<organism evidence="7 8">
    <name type="scientific">Candidatus Fervidibacter japonicus</name>
    <dbReference type="NCBI Taxonomy" id="2035412"/>
    <lineage>
        <taxon>Bacteria</taxon>
        <taxon>Candidatus Fervidibacterota</taxon>
        <taxon>Candidatus Fervidibacter</taxon>
    </lineage>
</organism>
<dbReference type="GO" id="GO:0006412">
    <property type="term" value="P:translation"/>
    <property type="evidence" value="ECO:0007669"/>
    <property type="project" value="UniProtKB-UniRule"/>
</dbReference>
<dbReference type="EMBL" id="BEHT01000010">
    <property type="protein sequence ID" value="GBC98427.1"/>
    <property type="molecule type" value="Genomic_DNA"/>
</dbReference>
<gene>
    <name evidence="5 7" type="primary">rpsB</name>
    <name evidence="7" type="ORF">HRbin17_00939</name>
</gene>
<name>A0A2H5XBD6_9BACT</name>
<dbReference type="NCBIfam" id="TIGR01011">
    <property type="entry name" value="rpsB_bact"/>
    <property type="match status" value="1"/>
</dbReference>
<dbReference type="CDD" id="cd01425">
    <property type="entry name" value="RPS2"/>
    <property type="match status" value="1"/>
</dbReference>
<dbReference type="InterPro" id="IPR023591">
    <property type="entry name" value="Ribosomal_uS2_flav_dom_sf"/>
</dbReference>
<dbReference type="FunFam" id="1.10.287.610:FF:000001">
    <property type="entry name" value="30S ribosomal protein S2"/>
    <property type="match status" value="1"/>
</dbReference>
<dbReference type="PROSITE" id="PS00962">
    <property type="entry name" value="RIBOSOMAL_S2_1"/>
    <property type="match status" value="1"/>
</dbReference>
<dbReference type="PANTHER" id="PTHR12534">
    <property type="entry name" value="30S RIBOSOMAL PROTEIN S2 PROKARYOTIC AND ORGANELLAR"/>
    <property type="match status" value="1"/>
</dbReference>
<dbReference type="HAMAP" id="MF_00291_B">
    <property type="entry name" value="Ribosomal_uS2_B"/>
    <property type="match status" value="1"/>
</dbReference>
<evidence type="ECO:0000256" key="2">
    <source>
        <dbReference type="ARBA" id="ARBA00022980"/>
    </source>
</evidence>